<organism evidence="3 4">
    <name type="scientific">Tetraparma gracilis</name>
    <dbReference type="NCBI Taxonomy" id="2962635"/>
    <lineage>
        <taxon>Eukaryota</taxon>
        <taxon>Sar</taxon>
        <taxon>Stramenopiles</taxon>
        <taxon>Ochrophyta</taxon>
        <taxon>Bolidophyceae</taxon>
        <taxon>Parmales</taxon>
        <taxon>Triparmaceae</taxon>
        <taxon>Tetraparma</taxon>
    </lineage>
</organism>
<evidence type="ECO:0000313" key="3">
    <source>
        <dbReference type="EMBL" id="GMI40373.1"/>
    </source>
</evidence>
<accession>A0ABQ6N5N3</accession>
<dbReference type="EMBL" id="BRYB01002148">
    <property type="protein sequence ID" value="GMI40373.1"/>
    <property type="molecule type" value="Genomic_DNA"/>
</dbReference>
<feature type="region of interest" description="Disordered" evidence="1">
    <location>
        <begin position="566"/>
        <end position="592"/>
    </location>
</feature>
<dbReference type="InterPro" id="IPR058055">
    <property type="entry name" value="PA-PLA1"/>
</dbReference>
<dbReference type="SMART" id="SM01127">
    <property type="entry name" value="DDHD"/>
    <property type="match status" value="1"/>
</dbReference>
<evidence type="ECO:0000256" key="1">
    <source>
        <dbReference type="SAM" id="MobiDB-lite"/>
    </source>
</evidence>
<name>A0ABQ6N5N3_9STRA</name>
<dbReference type="Pfam" id="PF02862">
    <property type="entry name" value="DDHD"/>
    <property type="match status" value="2"/>
</dbReference>
<dbReference type="PROSITE" id="PS51043">
    <property type="entry name" value="DDHD"/>
    <property type="match status" value="1"/>
</dbReference>
<keyword evidence="4" id="KW-1185">Reference proteome</keyword>
<dbReference type="PANTHER" id="PTHR23509">
    <property type="entry name" value="PA-PL1 PHOSPHOLIPASE FAMILY"/>
    <property type="match status" value="1"/>
</dbReference>
<evidence type="ECO:0000313" key="4">
    <source>
        <dbReference type="Proteomes" id="UP001165060"/>
    </source>
</evidence>
<reference evidence="3 4" key="1">
    <citation type="journal article" date="2023" name="Commun. Biol.">
        <title>Genome analysis of Parmales, the sister group of diatoms, reveals the evolutionary specialization of diatoms from phago-mixotrophs to photoautotrophs.</title>
        <authorList>
            <person name="Ban H."/>
            <person name="Sato S."/>
            <person name="Yoshikawa S."/>
            <person name="Yamada K."/>
            <person name="Nakamura Y."/>
            <person name="Ichinomiya M."/>
            <person name="Sato N."/>
            <person name="Blanc-Mathieu R."/>
            <person name="Endo H."/>
            <person name="Kuwata A."/>
            <person name="Ogata H."/>
        </authorList>
    </citation>
    <scope>NUCLEOTIDE SEQUENCE [LARGE SCALE GENOMIC DNA]</scope>
</reference>
<dbReference type="InterPro" id="IPR004177">
    <property type="entry name" value="DDHD_dom"/>
</dbReference>
<comment type="caution">
    <text evidence="3">The sequence shown here is derived from an EMBL/GenBank/DDBJ whole genome shotgun (WGS) entry which is preliminary data.</text>
</comment>
<gene>
    <name evidence="3" type="ORF">TeGR_g11356</name>
</gene>
<proteinExistence type="predicted"/>
<feature type="domain" description="DDHD" evidence="2">
    <location>
        <begin position="433"/>
        <end position="653"/>
    </location>
</feature>
<protein>
    <recommendedName>
        <fullName evidence="2">DDHD domain-containing protein</fullName>
    </recommendedName>
</protein>
<sequence length="686" mass="73091">MKTFDPTFDTLPTNTDMSRTFTWLSLNPATSLYEPLPKLDSLALNRSISSSSPTFALEHSSPAVPVSFTRYTADLANSLLRPNYWSLPPRPLVHANYFYLPSDNAAPPQPLLAEDCALLEDLREQVECSSPDVPLDAFDAPLRGTYGGRAYKAVVVEIAPPPSKKKPSPAAAATAALSTMSSLPAPLAAPSPPPKPTYALSMKPVGLNAIFSPLLPLRRGYGDCAVPGEREETLLHPTATALVFVVHGIGEHFFGKAENKFAPSLVEQVDAARVAVHKRQVADWTRRRAALEAKAVRDGQVSALPPPPGRIEVLPVVWSDVWHAGSETKRTLERITIETIPTIRTIANDIVNDVLMYQQKELRNKVLKFVSEAVTDTYVGYSSANPSFGGDYSIIGHSLGSVITWDLVSLMSPAGSPPARFQPEASTLAAPSLPKPPTLAFLLGSPIGLFLTLRGAQEELLGGVEGRFRLEGAKKVLNVYHPSDPVAYRLEPLLTKGQVPDAAFVPAADSSIMNDKNGVRLHLQGKKGLSDAAKEVTRAAAKMNKRFGSLSKGMFGAMSSLQKSLGVEDGAAPEPSAPVVEGAGAMPPAPPAEEELEARGFEVGSETAGHAARTDYQLQTGIIENELLSALTAHTGYFTNEDFIAQLVREVESQGGFGGGGGIAAEEAAGWVAAPGESRSTALEVD</sequence>
<feature type="compositionally biased region" description="Low complexity" evidence="1">
    <location>
        <begin position="577"/>
        <end position="586"/>
    </location>
</feature>
<dbReference type="PANTHER" id="PTHR23509:SF10">
    <property type="entry name" value="LD21067P"/>
    <property type="match status" value="1"/>
</dbReference>
<evidence type="ECO:0000259" key="2">
    <source>
        <dbReference type="PROSITE" id="PS51043"/>
    </source>
</evidence>
<dbReference type="Proteomes" id="UP001165060">
    <property type="component" value="Unassembled WGS sequence"/>
</dbReference>